<feature type="transmembrane region" description="Helical" evidence="6">
    <location>
        <begin position="251"/>
        <end position="271"/>
    </location>
</feature>
<proteinExistence type="predicted"/>
<dbReference type="SUPFAM" id="SSF103473">
    <property type="entry name" value="MFS general substrate transporter"/>
    <property type="match status" value="1"/>
</dbReference>
<evidence type="ECO:0000256" key="1">
    <source>
        <dbReference type="ARBA" id="ARBA00004651"/>
    </source>
</evidence>
<protein>
    <submittedName>
        <fullName evidence="8">MFS transporter, DHA2 family, methylenomycin A resistance protein</fullName>
    </submittedName>
</protein>
<keyword evidence="4 6" id="KW-0472">Membrane</keyword>
<feature type="transmembrane region" description="Helical" evidence="6">
    <location>
        <begin position="70"/>
        <end position="90"/>
    </location>
</feature>
<evidence type="ECO:0000259" key="7">
    <source>
        <dbReference type="PROSITE" id="PS50850"/>
    </source>
</evidence>
<dbReference type="GO" id="GO:0022857">
    <property type="term" value="F:transmembrane transporter activity"/>
    <property type="evidence" value="ECO:0007669"/>
    <property type="project" value="InterPro"/>
</dbReference>
<feature type="transmembrane region" description="Helical" evidence="6">
    <location>
        <begin position="283"/>
        <end position="304"/>
    </location>
</feature>
<dbReference type="Pfam" id="PF07690">
    <property type="entry name" value="MFS_1"/>
    <property type="match status" value="1"/>
</dbReference>
<evidence type="ECO:0000256" key="4">
    <source>
        <dbReference type="ARBA" id="ARBA00023136"/>
    </source>
</evidence>
<feature type="transmembrane region" description="Helical" evidence="6">
    <location>
        <begin position="215"/>
        <end position="230"/>
    </location>
</feature>
<feature type="transmembrane region" description="Helical" evidence="6">
    <location>
        <begin position="387"/>
        <end position="408"/>
    </location>
</feature>
<feature type="transmembrane region" description="Helical" evidence="6">
    <location>
        <begin position="130"/>
        <end position="155"/>
    </location>
</feature>
<evidence type="ECO:0000313" key="9">
    <source>
        <dbReference type="Proteomes" id="UP000199137"/>
    </source>
</evidence>
<dbReference type="Gene3D" id="1.20.1720.10">
    <property type="entry name" value="Multidrug resistance protein D"/>
    <property type="match status" value="1"/>
</dbReference>
<dbReference type="CDD" id="cd17321">
    <property type="entry name" value="MFS_MMR_MDR_like"/>
    <property type="match status" value="1"/>
</dbReference>
<feature type="transmembrane region" description="Helical" evidence="6">
    <location>
        <begin position="316"/>
        <end position="334"/>
    </location>
</feature>
<dbReference type="GO" id="GO:0005886">
    <property type="term" value="C:plasma membrane"/>
    <property type="evidence" value="ECO:0007669"/>
    <property type="project" value="UniProtKB-SubCell"/>
</dbReference>
<feature type="transmembrane region" description="Helical" evidence="6">
    <location>
        <begin position="42"/>
        <end position="63"/>
    </location>
</feature>
<feature type="domain" description="Major facilitator superfamily (MFS) profile" evidence="7">
    <location>
        <begin position="5"/>
        <end position="438"/>
    </location>
</feature>
<dbReference type="Proteomes" id="UP000199137">
    <property type="component" value="Unassembled WGS sequence"/>
</dbReference>
<dbReference type="EMBL" id="FOWC01000003">
    <property type="protein sequence ID" value="SFO92091.1"/>
    <property type="molecule type" value="Genomic_DNA"/>
</dbReference>
<dbReference type="RefSeq" id="WP_167545334.1">
    <property type="nucleotide sequence ID" value="NZ_FOWC01000003.1"/>
</dbReference>
<feature type="transmembrane region" description="Helical" evidence="6">
    <location>
        <begin position="346"/>
        <end position="366"/>
    </location>
</feature>
<dbReference type="InterPro" id="IPR011701">
    <property type="entry name" value="MFS"/>
</dbReference>
<feature type="transmembrane region" description="Helical" evidence="6">
    <location>
        <begin position="96"/>
        <end position="118"/>
    </location>
</feature>
<feature type="region of interest" description="Disordered" evidence="5">
    <location>
        <begin position="453"/>
        <end position="473"/>
    </location>
</feature>
<dbReference type="AlphaFoldDB" id="A0A1I5L5S8"/>
<dbReference type="InterPro" id="IPR036259">
    <property type="entry name" value="MFS_trans_sf"/>
</dbReference>
<keyword evidence="2 6" id="KW-0812">Transmembrane</keyword>
<dbReference type="PROSITE" id="PS50850">
    <property type="entry name" value="MFS"/>
    <property type="match status" value="1"/>
</dbReference>
<accession>A0A1I5L5S8</accession>
<name>A0A1I5L5S8_9PSEU</name>
<evidence type="ECO:0000256" key="6">
    <source>
        <dbReference type="SAM" id="Phobius"/>
    </source>
</evidence>
<evidence type="ECO:0000313" key="8">
    <source>
        <dbReference type="EMBL" id="SFO92091.1"/>
    </source>
</evidence>
<organism evidence="8 9">
    <name type="scientific">Amycolatopsis rubida</name>
    <dbReference type="NCBI Taxonomy" id="112413"/>
    <lineage>
        <taxon>Bacteria</taxon>
        <taxon>Bacillati</taxon>
        <taxon>Actinomycetota</taxon>
        <taxon>Actinomycetes</taxon>
        <taxon>Pseudonocardiales</taxon>
        <taxon>Pseudonocardiaceae</taxon>
        <taxon>Amycolatopsis</taxon>
    </lineage>
</organism>
<dbReference type="PANTHER" id="PTHR42718">
    <property type="entry name" value="MAJOR FACILITATOR SUPERFAMILY MULTIDRUG TRANSPORTER MFSC"/>
    <property type="match status" value="1"/>
</dbReference>
<comment type="subcellular location">
    <subcellularLocation>
        <location evidence="1">Cell membrane</location>
        <topology evidence="1">Multi-pass membrane protein</topology>
    </subcellularLocation>
</comment>
<dbReference type="STRING" id="112413.SAMN05421854_103439"/>
<feature type="transmembrane region" description="Helical" evidence="6">
    <location>
        <begin position="414"/>
        <end position="434"/>
    </location>
</feature>
<dbReference type="InterPro" id="IPR020846">
    <property type="entry name" value="MFS_dom"/>
</dbReference>
<keyword evidence="3 6" id="KW-1133">Transmembrane helix</keyword>
<reference evidence="8 9" key="1">
    <citation type="submission" date="2016-10" db="EMBL/GenBank/DDBJ databases">
        <authorList>
            <person name="de Groot N.N."/>
        </authorList>
    </citation>
    <scope>NUCLEOTIDE SEQUENCE [LARGE SCALE GENOMIC DNA]</scope>
    <source>
        <strain evidence="8 9">DSM 44637</strain>
    </source>
</reference>
<evidence type="ECO:0000256" key="2">
    <source>
        <dbReference type="ARBA" id="ARBA00022692"/>
    </source>
</evidence>
<sequence length="473" mass="47442">MRTAILFTMCAGMFLVQLDVTVVNVALPTLGGELRANVPQLQWVVAGYSVVLAALLLTGGALGDVLGHRVVVLTGLGVFGAASAACGLARSAGWLVAARAVQGAGAALVLPGTMAVIAGTFPGRAERARVLGVWAGISALALPAGPLLGGILVQTAGWRPVFWLNVPIVAAAAVATRRLVPPDVRKRGRVDVPGAATAALALGSGVYAVIAKTPWAGLLAVAAAVAFVVVERRAPAPMLPLPLLRSRQTAGANLVSAAMNFVGLGSVLVFTLYSQDVLDADPIAAAAAVLPMFVPMVLLGPVSGRLTARFGSRPQIVAGLLLGVAAMLNLLRIGPGTGYWTLLPTLLVLSAGMGLLTAAVVTAAVADAPGERAGIAGGFNNAARQAGGALGVAVFGAVAGEPAAHASFVHGLHLLGLGSAGLWLAAAVLAVVTVHGRGRAKASCGDRLTWSQQGVDPAITGEPPEEPGGRRPQ</sequence>
<dbReference type="Gene3D" id="1.20.1250.20">
    <property type="entry name" value="MFS general substrate transporter like domains"/>
    <property type="match status" value="1"/>
</dbReference>
<evidence type="ECO:0000256" key="3">
    <source>
        <dbReference type="ARBA" id="ARBA00022989"/>
    </source>
</evidence>
<evidence type="ECO:0000256" key="5">
    <source>
        <dbReference type="SAM" id="MobiDB-lite"/>
    </source>
</evidence>
<dbReference type="PANTHER" id="PTHR42718:SF42">
    <property type="entry name" value="EXPORT PROTEIN"/>
    <property type="match status" value="1"/>
</dbReference>
<gene>
    <name evidence="8" type="ORF">SAMN05421854_103439</name>
</gene>